<sequence length="40" mass="4182">YEEACSGVCGIVFDMSENKSGIIETCRDAAFVGHTGVEVG</sequence>
<keyword evidence="2" id="KW-1185">Reference proteome</keyword>
<name>A0A392V3F6_9FABA</name>
<proteinExistence type="predicted"/>
<organism evidence="1 2">
    <name type="scientific">Trifolium medium</name>
    <dbReference type="NCBI Taxonomy" id="97028"/>
    <lineage>
        <taxon>Eukaryota</taxon>
        <taxon>Viridiplantae</taxon>
        <taxon>Streptophyta</taxon>
        <taxon>Embryophyta</taxon>
        <taxon>Tracheophyta</taxon>
        <taxon>Spermatophyta</taxon>
        <taxon>Magnoliopsida</taxon>
        <taxon>eudicotyledons</taxon>
        <taxon>Gunneridae</taxon>
        <taxon>Pentapetalae</taxon>
        <taxon>rosids</taxon>
        <taxon>fabids</taxon>
        <taxon>Fabales</taxon>
        <taxon>Fabaceae</taxon>
        <taxon>Papilionoideae</taxon>
        <taxon>50 kb inversion clade</taxon>
        <taxon>NPAAA clade</taxon>
        <taxon>Hologalegina</taxon>
        <taxon>IRL clade</taxon>
        <taxon>Trifolieae</taxon>
        <taxon>Trifolium</taxon>
    </lineage>
</organism>
<dbReference type="Proteomes" id="UP000265520">
    <property type="component" value="Unassembled WGS sequence"/>
</dbReference>
<protein>
    <submittedName>
        <fullName evidence="1">Uncharacterized protein</fullName>
    </submittedName>
</protein>
<dbReference type="EMBL" id="LXQA011027203">
    <property type="protein sequence ID" value="MCI81769.1"/>
    <property type="molecule type" value="Genomic_DNA"/>
</dbReference>
<comment type="caution">
    <text evidence="1">The sequence shown here is derived from an EMBL/GenBank/DDBJ whole genome shotgun (WGS) entry which is preliminary data.</text>
</comment>
<dbReference type="AlphaFoldDB" id="A0A392V3F6"/>
<evidence type="ECO:0000313" key="2">
    <source>
        <dbReference type="Proteomes" id="UP000265520"/>
    </source>
</evidence>
<evidence type="ECO:0000313" key="1">
    <source>
        <dbReference type="EMBL" id="MCI81769.1"/>
    </source>
</evidence>
<feature type="non-terminal residue" evidence="1">
    <location>
        <position position="1"/>
    </location>
</feature>
<reference evidence="1 2" key="1">
    <citation type="journal article" date="2018" name="Front. Plant Sci.">
        <title>Red Clover (Trifolium pratense) and Zigzag Clover (T. medium) - A Picture of Genomic Similarities and Differences.</title>
        <authorList>
            <person name="Dluhosova J."/>
            <person name="Istvanek J."/>
            <person name="Nedelnik J."/>
            <person name="Repkova J."/>
        </authorList>
    </citation>
    <scope>NUCLEOTIDE SEQUENCE [LARGE SCALE GENOMIC DNA]</scope>
    <source>
        <strain evidence="2">cv. 10/8</strain>
        <tissue evidence="1">Leaf</tissue>
    </source>
</reference>
<accession>A0A392V3F6</accession>